<dbReference type="AlphaFoldDB" id="A0A857LTK1"/>
<sequence length="58" mass="6432">MTTADTTNLTGLMMARMMADAINRYDDTRGTAALRLQQITGIPCWRLAAAYRRNLAAL</sequence>
<organism evidence="1">
    <name type="scientific">Gordonia amarae</name>
    <dbReference type="NCBI Taxonomy" id="36821"/>
    <lineage>
        <taxon>Bacteria</taxon>
        <taxon>Bacillati</taxon>
        <taxon>Actinomycetota</taxon>
        <taxon>Actinomycetes</taxon>
        <taxon>Mycobacteriales</taxon>
        <taxon>Gordoniaceae</taxon>
        <taxon>Gordonia</taxon>
    </lineage>
</organism>
<evidence type="ECO:0000313" key="1">
    <source>
        <dbReference type="EMBL" id="QHN41343.1"/>
    </source>
</evidence>
<accession>A0A857LTK1</accession>
<gene>
    <name evidence="1" type="ORF">GII30_21205</name>
</gene>
<dbReference type="RefSeq" id="WP_005193354.1">
    <property type="nucleotide sequence ID" value="NZ_CP045804.1"/>
</dbReference>
<dbReference type="EMBL" id="CP045810">
    <property type="protein sequence ID" value="QHN41343.1"/>
    <property type="molecule type" value="Genomic_DNA"/>
</dbReference>
<reference evidence="1" key="1">
    <citation type="journal article" date="2021" name="Nat. Microbiol.">
        <title>Cocultivation of an ultrasmall environmental parasitic bacterium with lytic ability against bacteria associated with wastewater foams.</title>
        <authorList>
            <person name="Batinovic S."/>
            <person name="Rose J.J.A."/>
            <person name="Ratcliffe J."/>
            <person name="Seviour R.J."/>
            <person name="Petrovski S."/>
        </authorList>
    </citation>
    <scope>NUCLEOTIDE SEQUENCE</scope>
    <source>
        <strain evidence="1">CON44</strain>
    </source>
</reference>
<proteinExistence type="predicted"/>
<protein>
    <submittedName>
        <fullName evidence="1">Uncharacterized protein</fullName>
    </submittedName>
</protein>
<name>A0A857LTK1_9ACTN</name>